<accession>A0A857J3N5</accession>
<dbReference type="InterPro" id="IPR015005">
    <property type="entry name" value="DUF1854"/>
</dbReference>
<dbReference type="KEGG" id="xyk:GT347_07515"/>
<dbReference type="RefSeq" id="WP_160551370.1">
    <property type="nucleotide sequence ID" value="NZ_CP047650.1"/>
</dbReference>
<evidence type="ECO:0000313" key="2">
    <source>
        <dbReference type="EMBL" id="QHI97853.1"/>
    </source>
</evidence>
<protein>
    <submittedName>
        <fullName evidence="2">DUF1854 domain-containing protein</fullName>
    </submittedName>
</protein>
<dbReference type="AlphaFoldDB" id="A0A857J3N5"/>
<reference evidence="2 3" key="1">
    <citation type="submission" date="2020-01" db="EMBL/GenBank/DDBJ databases">
        <title>Genome sequencing of strain KACC 21265.</title>
        <authorList>
            <person name="Heo J."/>
            <person name="Kim S.-J."/>
            <person name="Kim J.-S."/>
            <person name="Hong S.-B."/>
            <person name="Kwon S.-W."/>
        </authorList>
    </citation>
    <scope>NUCLEOTIDE SEQUENCE [LARGE SCALE GENOMIC DNA]</scope>
    <source>
        <strain evidence="2 3">KACC 21265</strain>
    </source>
</reference>
<dbReference type="Pfam" id="PF08909">
    <property type="entry name" value="DUF1854"/>
    <property type="match status" value="1"/>
</dbReference>
<organism evidence="2 3">
    <name type="scientific">Xylophilus rhododendri</name>
    <dbReference type="NCBI Taxonomy" id="2697032"/>
    <lineage>
        <taxon>Bacteria</taxon>
        <taxon>Pseudomonadati</taxon>
        <taxon>Pseudomonadota</taxon>
        <taxon>Betaproteobacteria</taxon>
        <taxon>Burkholderiales</taxon>
        <taxon>Xylophilus</taxon>
    </lineage>
</organism>
<dbReference type="Proteomes" id="UP000464787">
    <property type="component" value="Chromosome"/>
</dbReference>
<feature type="domain" description="DUF1854" evidence="1">
    <location>
        <begin position="27"/>
        <end position="154"/>
    </location>
</feature>
<gene>
    <name evidence="2" type="ORF">GT347_07515</name>
</gene>
<dbReference type="EMBL" id="CP047650">
    <property type="protein sequence ID" value="QHI97853.1"/>
    <property type="molecule type" value="Genomic_DNA"/>
</dbReference>
<evidence type="ECO:0000313" key="3">
    <source>
        <dbReference type="Proteomes" id="UP000464787"/>
    </source>
</evidence>
<sequence length="155" mass="17555">MPTTHLKLSRDSFGRLLMTDLRAVEEVVTPVRAFPLAAPSEGISLVGSDGHERRWIPHLDELDEASRELIRTELDSRDMIPEIRRIVAVSTFSTPSHWTVETDRGPTNLLLRSEDDLRRLPDNGLLVASGQGPHFLIKDRNALDKPSRKILDRFL</sequence>
<evidence type="ECO:0000259" key="1">
    <source>
        <dbReference type="Pfam" id="PF08909"/>
    </source>
</evidence>
<proteinExistence type="predicted"/>
<name>A0A857J3N5_9BURK</name>
<keyword evidence="3" id="KW-1185">Reference proteome</keyword>